<keyword evidence="7 10" id="KW-1133">Transmembrane helix</keyword>
<evidence type="ECO:0000256" key="5">
    <source>
        <dbReference type="ARBA" id="ARBA00022729"/>
    </source>
</evidence>
<dbReference type="PANTHER" id="PTHR21092">
    <property type="entry name" value="NICASTRIN"/>
    <property type="match status" value="1"/>
</dbReference>
<reference evidence="12 13" key="1">
    <citation type="submission" date="2020-05" db="EMBL/GenBank/DDBJ databases">
        <authorList>
            <person name="Campoy J."/>
            <person name="Schneeberger K."/>
            <person name="Spophaly S."/>
        </authorList>
    </citation>
    <scope>NUCLEOTIDE SEQUENCE [LARGE SCALE GENOMIC DNA]</scope>
    <source>
        <strain evidence="12">PruArmRojPasFocal</strain>
    </source>
</reference>
<dbReference type="GO" id="GO:0005886">
    <property type="term" value="C:plasma membrane"/>
    <property type="evidence" value="ECO:0007669"/>
    <property type="project" value="TreeGrafter"/>
</dbReference>
<evidence type="ECO:0000313" key="12">
    <source>
        <dbReference type="EMBL" id="CAB4273805.1"/>
    </source>
</evidence>
<evidence type="ECO:0000256" key="4">
    <source>
        <dbReference type="ARBA" id="ARBA00022692"/>
    </source>
</evidence>
<accession>A0A6J5UF43</accession>
<evidence type="ECO:0000256" key="1">
    <source>
        <dbReference type="ARBA" id="ARBA00004479"/>
    </source>
</evidence>
<keyword evidence="9" id="KW-0325">Glycoprotein</keyword>
<dbReference type="InterPro" id="IPR008710">
    <property type="entry name" value="Nicastrin"/>
</dbReference>
<sequence>MMESVPDLQSSMYMTLDGYPCVRLLNLSGVIGCSNPGRVKVVAPIIRLNNATELSQLSAVLLSVDEIQSFLTRTLNDSTFAKNVAGILVESSPEFQNKLKGFSPDQKFPQSEFAPYKSINYEWNPIGSGIMWNPYNFPVFLLSHSSTLTLQEAAIKNEKNVKSYTADVAEFDLVMQTTKAGTHDSESCLKENTCLPLGGYSVWSSLPPINFSSSEQSKPIILVVASMDSASFFRDKGLGADSPISGLISLLAAVDALSHVDGLDDYHKQLVFIVFTGEAWGYLGSRRFLLELDLQSDAVVEIGSVGKGLNQGVKNFFVHTTGVSSATNETLDALKRAQDSVKSESFTISSTNASNPGIPPSSLMTFLRKNSLTSGVVLEDFDTVFTNKFYNSHLDDISNVNSSAIVAAASLVARTLYILASDNKNLSSSALTSINVNVSLVEELMGCLLDCEPGLSCELVKSYISPASTCPSHYVGVILGEPSSPPYLGYVDDISRFVWNFLAERTSIPRKNGSSVCSQDCSNEGEVCIRAETEGKGVCVVSTTRYVPAYSTRLKYESGTWNVLPPNNSEPMGLVDAVWTESNWDTIGLRVYTIQNASFDRLVLLGSIAITVLSCFAIAITKAFVRKALKRD</sequence>
<keyword evidence="5" id="KW-0732">Signal</keyword>
<protein>
    <recommendedName>
        <fullName evidence="3">Nicastrin</fullName>
    </recommendedName>
</protein>
<dbReference type="CDD" id="cd03881">
    <property type="entry name" value="M28_Nicastrin"/>
    <property type="match status" value="1"/>
</dbReference>
<dbReference type="InterPro" id="IPR041084">
    <property type="entry name" value="Ncstrn_small"/>
</dbReference>
<dbReference type="FunFam" id="3.40.630.10:FF:000075">
    <property type="entry name" value="Nicastrin"/>
    <property type="match status" value="1"/>
</dbReference>
<dbReference type="PANTHER" id="PTHR21092:SF0">
    <property type="entry name" value="NICASTRIN"/>
    <property type="match status" value="1"/>
</dbReference>
<comment type="similarity">
    <text evidence="2">Belongs to the nicastrin family.</text>
</comment>
<dbReference type="Gene3D" id="3.40.630.10">
    <property type="entry name" value="Zn peptidases"/>
    <property type="match status" value="1"/>
</dbReference>
<dbReference type="Proteomes" id="UP000507222">
    <property type="component" value="Unassembled WGS sequence"/>
</dbReference>
<evidence type="ECO:0000256" key="3">
    <source>
        <dbReference type="ARBA" id="ARBA00015303"/>
    </source>
</evidence>
<dbReference type="GO" id="GO:0007219">
    <property type="term" value="P:Notch signaling pathway"/>
    <property type="evidence" value="ECO:0007669"/>
    <property type="project" value="UniProtKB-KW"/>
</dbReference>
<organism evidence="12 13">
    <name type="scientific">Prunus armeniaca</name>
    <name type="common">Apricot</name>
    <name type="synonym">Armeniaca vulgaris</name>
    <dbReference type="NCBI Taxonomy" id="36596"/>
    <lineage>
        <taxon>Eukaryota</taxon>
        <taxon>Viridiplantae</taxon>
        <taxon>Streptophyta</taxon>
        <taxon>Embryophyta</taxon>
        <taxon>Tracheophyta</taxon>
        <taxon>Spermatophyta</taxon>
        <taxon>Magnoliopsida</taxon>
        <taxon>eudicotyledons</taxon>
        <taxon>Gunneridae</taxon>
        <taxon>Pentapetalae</taxon>
        <taxon>rosids</taxon>
        <taxon>fabids</taxon>
        <taxon>Rosales</taxon>
        <taxon>Rosaceae</taxon>
        <taxon>Amygdaloideae</taxon>
        <taxon>Amygdaleae</taxon>
        <taxon>Prunus</taxon>
    </lineage>
</organism>
<comment type="subcellular location">
    <subcellularLocation>
        <location evidence="1">Membrane</location>
        <topology evidence="1">Single-pass type I membrane protein</topology>
    </subcellularLocation>
</comment>
<evidence type="ECO:0000259" key="11">
    <source>
        <dbReference type="Pfam" id="PF18266"/>
    </source>
</evidence>
<keyword evidence="4 10" id="KW-0812">Transmembrane</keyword>
<dbReference type="Pfam" id="PF18266">
    <property type="entry name" value="Ncstrn_small"/>
    <property type="match status" value="1"/>
</dbReference>
<feature type="domain" description="Nicastrin small lobe" evidence="11">
    <location>
        <begin position="20"/>
        <end position="177"/>
    </location>
</feature>
<evidence type="ECO:0000256" key="9">
    <source>
        <dbReference type="ARBA" id="ARBA00023180"/>
    </source>
</evidence>
<evidence type="ECO:0000256" key="8">
    <source>
        <dbReference type="ARBA" id="ARBA00023136"/>
    </source>
</evidence>
<dbReference type="GO" id="GO:0016485">
    <property type="term" value="P:protein processing"/>
    <property type="evidence" value="ECO:0007669"/>
    <property type="project" value="InterPro"/>
</dbReference>
<evidence type="ECO:0000256" key="7">
    <source>
        <dbReference type="ARBA" id="ARBA00022989"/>
    </source>
</evidence>
<feature type="transmembrane region" description="Helical" evidence="10">
    <location>
        <begin position="602"/>
        <end position="625"/>
    </location>
</feature>
<dbReference type="Pfam" id="PF05450">
    <property type="entry name" value="Nicastrin"/>
    <property type="match status" value="1"/>
</dbReference>
<dbReference type="SUPFAM" id="SSF53187">
    <property type="entry name" value="Zn-dependent exopeptidases"/>
    <property type="match status" value="1"/>
</dbReference>
<dbReference type="AlphaFoldDB" id="A0A6J5UF43"/>
<keyword evidence="8 10" id="KW-0472">Membrane</keyword>
<gene>
    <name evidence="12" type="ORF">CURHAP_LOCUS21995</name>
</gene>
<dbReference type="EMBL" id="CAEKDK010000003">
    <property type="protein sequence ID" value="CAB4273805.1"/>
    <property type="molecule type" value="Genomic_DNA"/>
</dbReference>
<evidence type="ECO:0000256" key="6">
    <source>
        <dbReference type="ARBA" id="ARBA00022976"/>
    </source>
</evidence>
<proteinExistence type="inferred from homology"/>
<name>A0A6J5UF43_PRUAR</name>
<keyword evidence="6" id="KW-0914">Notch signaling pathway</keyword>
<evidence type="ECO:0000256" key="10">
    <source>
        <dbReference type="SAM" id="Phobius"/>
    </source>
</evidence>
<evidence type="ECO:0000313" key="13">
    <source>
        <dbReference type="Proteomes" id="UP000507222"/>
    </source>
</evidence>
<evidence type="ECO:0000256" key="2">
    <source>
        <dbReference type="ARBA" id="ARBA00007717"/>
    </source>
</evidence>